<sequence>MEPHGEVWTCGDSAARRCDGGPTRLLIAPLPVTRRPGGVGGQEAPFHGGTVISLTGTKRHTCRFNLDPGTLGGDVSGWELGEQTR</sequence>
<gene>
    <name evidence="1" type="ORF">EYF80_057940</name>
</gene>
<name>A0A4Z2EUF5_9TELE</name>
<evidence type="ECO:0000313" key="2">
    <source>
        <dbReference type="Proteomes" id="UP000314294"/>
    </source>
</evidence>
<dbReference type="Proteomes" id="UP000314294">
    <property type="component" value="Unassembled WGS sequence"/>
</dbReference>
<evidence type="ECO:0000313" key="1">
    <source>
        <dbReference type="EMBL" id="TNN31902.1"/>
    </source>
</evidence>
<keyword evidence="2" id="KW-1185">Reference proteome</keyword>
<proteinExistence type="predicted"/>
<organism evidence="1 2">
    <name type="scientific">Liparis tanakae</name>
    <name type="common">Tanaka's snailfish</name>
    <dbReference type="NCBI Taxonomy" id="230148"/>
    <lineage>
        <taxon>Eukaryota</taxon>
        <taxon>Metazoa</taxon>
        <taxon>Chordata</taxon>
        <taxon>Craniata</taxon>
        <taxon>Vertebrata</taxon>
        <taxon>Euteleostomi</taxon>
        <taxon>Actinopterygii</taxon>
        <taxon>Neopterygii</taxon>
        <taxon>Teleostei</taxon>
        <taxon>Neoteleostei</taxon>
        <taxon>Acanthomorphata</taxon>
        <taxon>Eupercaria</taxon>
        <taxon>Perciformes</taxon>
        <taxon>Cottioidei</taxon>
        <taxon>Cottales</taxon>
        <taxon>Liparidae</taxon>
        <taxon>Liparis</taxon>
    </lineage>
</organism>
<dbReference type="EMBL" id="SRLO01003067">
    <property type="protein sequence ID" value="TNN31902.1"/>
    <property type="molecule type" value="Genomic_DNA"/>
</dbReference>
<protein>
    <submittedName>
        <fullName evidence="1">Uncharacterized protein</fullName>
    </submittedName>
</protein>
<comment type="caution">
    <text evidence="1">The sequence shown here is derived from an EMBL/GenBank/DDBJ whole genome shotgun (WGS) entry which is preliminary data.</text>
</comment>
<reference evidence="1 2" key="1">
    <citation type="submission" date="2019-03" db="EMBL/GenBank/DDBJ databases">
        <title>First draft genome of Liparis tanakae, snailfish: a comprehensive survey of snailfish specific genes.</title>
        <authorList>
            <person name="Kim W."/>
            <person name="Song I."/>
            <person name="Jeong J.-H."/>
            <person name="Kim D."/>
            <person name="Kim S."/>
            <person name="Ryu S."/>
            <person name="Song J.Y."/>
            <person name="Lee S.K."/>
        </authorList>
    </citation>
    <scope>NUCLEOTIDE SEQUENCE [LARGE SCALE GENOMIC DNA]</scope>
    <source>
        <tissue evidence="1">Muscle</tissue>
    </source>
</reference>
<dbReference type="AlphaFoldDB" id="A0A4Z2EUF5"/>
<accession>A0A4Z2EUF5</accession>